<feature type="binding site" evidence="12">
    <location>
        <position position="152"/>
    </location>
    <ligand>
        <name>substrate</name>
    </ligand>
</feature>
<sequence length="358" mass="39846">MSKTDRFLRACWGQEVDRTPVWLMRQAGRYLPEYRATRAKVSGFLELCQTPELACEVTLQPLRRFDLDAAILFSDILTVPHAMGMELDFLEGEGPVFRDPLREASDLRRLGQPDPEQDLRYVMDAVRLIRRELDGRVPLIGFAGSPWTLACYMIEGRGSRDFLHAKTWMYSDPESLEALLERLVLALTDYLHAQAAAGAQALMLFDTWGGTLTTSAYERFSLAPLQRVIAGLRATAEAKELPIILFSKGGGNWLERMAASGANVIGLDWTIDINVARTRLGKKIAVQGNLDPIALYGQAALLRAEIENILCANAGRPGHIFNLGHGITPQTPIDNVELLVETVHAWNGCSNDSVYEEY</sequence>
<evidence type="ECO:0000313" key="17">
    <source>
        <dbReference type="EMBL" id="MBU2788552.1"/>
    </source>
</evidence>
<feature type="domain" description="Uroporphyrinogen decarboxylase (URO-D)" evidence="15">
    <location>
        <begin position="20"/>
        <end position="29"/>
    </location>
</feature>
<evidence type="ECO:0000256" key="6">
    <source>
        <dbReference type="ARBA" id="ARBA00012288"/>
    </source>
</evidence>
<dbReference type="CDD" id="cd00717">
    <property type="entry name" value="URO-D"/>
    <property type="match status" value="1"/>
</dbReference>
<comment type="catalytic activity">
    <reaction evidence="12 13">
        <text>uroporphyrinogen III + 4 H(+) = coproporphyrinogen III + 4 CO2</text>
        <dbReference type="Rhea" id="RHEA:19865"/>
        <dbReference type="ChEBI" id="CHEBI:15378"/>
        <dbReference type="ChEBI" id="CHEBI:16526"/>
        <dbReference type="ChEBI" id="CHEBI:57308"/>
        <dbReference type="ChEBI" id="CHEBI:57309"/>
        <dbReference type="EC" id="4.1.1.37"/>
    </reaction>
</comment>
<dbReference type="Proteomes" id="UP001197378">
    <property type="component" value="Unassembled WGS sequence"/>
</dbReference>
<dbReference type="PROSITE" id="PS00907">
    <property type="entry name" value="UROD_2"/>
    <property type="match status" value="1"/>
</dbReference>
<evidence type="ECO:0000256" key="5">
    <source>
        <dbReference type="ARBA" id="ARBA00011738"/>
    </source>
</evidence>
<organism evidence="17 18">
    <name type="scientific">Igneacidithiobacillus copahuensis</name>
    <dbReference type="NCBI Taxonomy" id="2724909"/>
    <lineage>
        <taxon>Bacteria</taxon>
        <taxon>Pseudomonadati</taxon>
        <taxon>Pseudomonadota</taxon>
        <taxon>Acidithiobacillia</taxon>
        <taxon>Acidithiobacillales</taxon>
        <taxon>Acidithiobacillaceae</taxon>
        <taxon>Igneacidithiobacillus</taxon>
    </lineage>
</organism>
<feature type="binding site" evidence="12">
    <location>
        <position position="325"/>
    </location>
    <ligand>
        <name>substrate</name>
    </ligand>
</feature>
<evidence type="ECO:0000256" key="11">
    <source>
        <dbReference type="ARBA" id="ARBA00023244"/>
    </source>
</evidence>
<evidence type="ECO:0000256" key="14">
    <source>
        <dbReference type="RuleBase" id="RU004169"/>
    </source>
</evidence>
<name>A0AAE2YQL7_9PROT</name>
<dbReference type="EC" id="4.1.1.37" evidence="6 12"/>
<evidence type="ECO:0000259" key="16">
    <source>
        <dbReference type="PROSITE" id="PS00907"/>
    </source>
</evidence>
<dbReference type="Pfam" id="PF01208">
    <property type="entry name" value="URO-D"/>
    <property type="match status" value="1"/>
</dbReference>
<comment type="caution">
    <text evidence="17">The sequence shown here is derived from an EMBL/GenBank/DDBJ whole genome shotgun (WGS) entry which is preliminary data.</text>
</comment>
<evidence type="ECO:0000256" key="10">
    <source>
        <dbReference type="ARBA" id="ARBA00023239"/>
    </source>
</evidence>
<dbReference type="AlphaFoldDB" id="A0AAE2YQL7"/>
<dbReference type="Gene3D" id="3.20.20.210">
    <property type="match status" value="1"/>
</dbReference>
<evidence type="ECO:0000256" key="4">
    <source>
        <dbReference type="ARBA" id="ARBA00009935"/>
    </source>
</evidence>
<feature type="binding site" evidence="12">
    <location>
        <position position="207"/>
    </location>
    <ligand>
        <name>substrate</name>
    </ligand>
</feature>
<dbReference type="EMBL" id="JAAXYO010000152">
    <property type="protein sequence ID" value="MBU2788552.1"/>
    <property type="molecule type" value="Genomic_DNA"/>
</dbReference>
<keyword evidence="8 12" id="KW-0963">Cytoplasm</keyword>
<feature type="domain" description="Uroporphyrinogen decarboxylase (URO-D)" evidence="16">
    <location>
        <begin position="140"/>
        <end position="156"/>
    </location>
</feature>
<protein>
    <recommendedName>
        <fullName evidence="7 12">Uroporphyrinogen decarboxylase</fullName>
        <shortName evidence="12">UPD</shortName>
        <shortName evidence="12">URO-D</shortName>
        <ecNumber evidence="6 12">4.1.1.37</ecNumber>
    </recommendedName>
</protein>
<dbReference type="InterPro" id="IPR038071">
    <property type="entry name" value="UROD/MetE-like_sf"/>
</dbReference>
<dbReference type="PANTHER" id="PTHR21091">
    <property type="entry name" value="METHYLTETRAHYDROFOLATE:HOMOCYSTEINE METHYLTRANSFERASE RELATED"/>
    <property type="match status" value="1"/>
</dbReference>
<dbReference type="InterPro" id="IPR006361">
    <property type="entry name" value="Uroporphyrinogen_deCO2ase_HemE"/>
</dbReference>
<comment type="similarity">
    <text evidence="4 12 14">Belongs to the uroporphyrinogen decarboxylase family.</text>
</comment>
<evidence type="ECO:0000256" key="9">
    <source>
        <dbReference type="ARBA" id="ARBA00022793"/>
    </source>
</evidence>
<evidence type="ECO:0000259" key="15">
    <source>
        <dbReference type="PROSITE" id="PS00906"/>
    </source>
</evidence>
<dbReference type="SUPFAM" id="SSF51726">
    <property type="entry name" value="UROD/MetE-like"/>
    <property type="match status" value="1"/>
</dbReference>
<keyword evidence="18" id="KW-1185">Reference proteome</keyword>
<keyword evidence="9 12" id="KW-0210">Decarboxylase</keyword>
<feature type="binding site" evidence="12">
    <location>
        <begin position="25"/>
        <end position="29"/>
    </location>
    <ligand>
        <name>substrate</name>
    </ligand>
</feature>
<dbReference type="NCBIfam" id="TIGR01464">
    <property type="entry name" value="hemE"/>
    <property type="match status" value="1"/>
</dbReference>
<dbReference type="GO" id="GO:0004853">
    <property type="term" value="F:uroporphyrinogen decarboxylase activity"/>
    <property type="evidence" value="ECO:0007669"/>
    <property type="project" value="UniProtKB-UniRule"/>
</dbReference>
<dbReference type="GO" id="GO:0005829">
    <property type="term" value="C:cytosol"/>
    <property type="evidence" value="ECO:0007669"/>
    <property type="project" value="TreeGrafter"/>
</dbReference>
<dbReference type="PANTHER" id="PTHR21091:SF169">
    <property type="entry name" value="UROPORPHYRINOGEN DECARBOXYLASE"/>
    <property type="match status" value="1"/>
</dbReference>
<comment type="subunit">
    <text evidence="5 12">Homodimer.</text>
</comment>
<feature type="binding site" evidence="12">
    <location>
        <position position="75"/>
    </location>
    <ligand>
        <name>substrate</name>
    </ligand>
</feature>
<evidence type="ECO:0000256" key="2">
    <source>
        <dbReference type="ARBA" id="ARBA00004496"/>
    </source>
</evidence>
<accession>A0AAE2YQL7</accession>
<feature type="site" description="Transition state stabilizer" evidence="12">
    <location>
        <position position="75"/>
    </location>
</feature>
<reference evidence="17" key="1">
    <citation type="journal article" date="2021" name="ISME J.">
        <title>Genomic evolution of the class Acidithiobacillia: deep-branching Proteobacteria living in extreme acidic conditions.</title>
        <authorList>
            <person name="Moya-Beltran A."/>
            <person name="Beard S."/>
            <person name="Rojas-Villalobos C."/>
            <person name="Issotta F."/>
            <person name="Gallardo Y."/>
            <person name="Ulloa R."/>
            <person name="Giaveno A."/>
            <person name="Degli Esposti M."/>
            <person name="Johnson D.B."/>
            <person name="Quatrini R."/>
        </authorList>
    </citation>
    <scope>NUCLEOTIDE SEQUENCE</scope>
    <source>
        <strain evidence="17">VAN18-1</strain>
    </source>
</reference>
<dbReference type="RefSeq" id="WP_215871121.1">
    <property type="nucleotide sequence ID" value="NZ_JAAXYO010000152.1"/>
</dbReference>
<keyword evidence="11 12" id="KW-0627">Porphyrin biosynthesis</keyword>
<dbReference type="PROSITE" id="PS00906">
    <property type="entry name" value="UROD_1"/>
    <property type="match status" value="1"/>
</dbReference>
<dbReference type="GO" id="GO:0019353">
    <property type="term" value="P:protoporphyrinogen IX biosynthetic process from glutamate"/>
    <property type="evidence" value="ECO:0007669"/>
    <property type="project" value="TreeGrafter"/>
</dbReference>
<evidence type="ECO:0000256" key="8">
    <source>
        <dbReference type="ARBA" id="ARBA00022490"/>
    </source>
</evidence>
<evidence type="ECO:0000313" key="18">
    <source>
        <dbReference type="Proteomes" id="UP001197378"/>
    </source>
</evidence>
<comment type="pathway">
    <text evidence="3 12 13">Porphyrin-containing compound metabolism; protoporphyrin-IX biosynthesis; coproporphyrinogen-III from 5-aminolevulinate: step 4/4.</text>
</comment>
<proteinExistence type="inferred from homology"/>
<evidence type="ECO:0000256" key="12">
    <source>
        <dbReference type="HAMAP-Rule" id="MF_00218"/>
    </source>
</evidence>
<dbReference type="HAMAP" id="MF_00218">
    <property type="entry name" value="URO_D"/>
    <property type="match status" value="1"/>
</dbReference>
<evidence type="ECO:0000256" key="3">
    <source>
        <dbReference type="ARBA" id="ARBA00004804"/>
    </source>
</evidence>
<keyword evidence="10 12" id="KW-0456">Lyase</keyword>
<evidence type="ECO:0000256" key="7">
    <source>
        <dbReference type="ARBA" id="ARBA00014308"/>
    </source>
</evidence>
<gene>
    <name evidence="12" type="primary">hemE</name>
    <name evidence="17" type="ORF">HFQ13_10135</name>
</gene>
<dbReference type="FunFam" id="3.20.20.210:FF:000001">
    <property type="entry name" value="Uroporphyrinogen decarboxylase"/>
    <property type="match status" value="1"/>
</dbReference>
<evidence type="ECO:0000256" key="1">
    <source>
        <dbReference type="ARBA" id="ARBA00002448"/>
    </source>
</evidence>
<comment type="caution">
    <text evidence="12">Lacks conserved residue(s) required for the propagation of feature annotation.</text>
</comment>
<dbReference type="InterPro" id="IPR000257">
    <property type="entry name" value="Uroporphyrinogen_deCOase"/>
</dbReference>
<comment type="subcellular location">
    <subcellularLocation>
        <location evidence="2 12">Cytoplasm</location>
    </subcellularLocation>
</comment>
<comment type="function">
    <text evidence="1 12">Catalyzes the decarboxylation of four acetate groups of uroporphyrinogen-III to yield coproporphyrinogen-III.</text>
</comment>
<evidence type="ECO:0000256" key="13">
    <source>
        <dbReference type="RuleBase" id="RU000554"/>
    </source>
</evidence>